<name>A0AAE9YRA2_9GAMM</name>
<evidence type="ECO:0000313" key="4">
    <source>
        <dbReference type="Proteomes" id="UP000032568"/>
    </source>
</evidence>
<keyword evidence="1" id="KW-0472">Membrane</keyword>
<organism evidence="3 4">
    <name type="scientific">Thalassomonas actiniarum</name>
    <dbReference type="NCBI Taxonomy" id="485447"/>
    <lineage>
        <taxon>Bacteria</taxon>
        <taxon>Pseudomonadati</taxon>
        <taxon>Pseudomonadota</taxon>
        <taxon>Gammaproteobacteria</taxon>
        <taxon>Alteromonadales</taxon>
        <taxon>Colwelliaceae</taxon>
        <taxon>Thalassomonas</taxon>
    </lineage>
</organism>
<feature type="chain" id="PRO_5042109360" evidence="2">
    <location>
        <begin position="25"/>
        <end position="66"/>
    </location>
</feature>
<feature type="signal peptide" evidence="2">
    <location>
        <begin position="1"/>
        <end position="24"/>
    </location>
</feature>
<dbReference type="Proteomes" id="UP000032568">
    <property type="component" value="Chromosome"/>
</dbReference>
<dbReference type="AlphaFoldDB" id="A0AAE9YRA2"/>
<evidence type="ECO:0000313" key="3">
    <source>
        <dbReference type="EMBL" id="WDD98838.1"/>
    </source>
</evidence>
<keyword evidence="1" id="KW-1133">Transmembrane helix</keyword>
<dbReference type="RefSeq" id="WP_152646702.1">
    <property type="nucleotide sequence ID" value="NZ_CP059735.1"/>
</dbReference>
<reference evidence="3 4" key="2">
    <citation type="journal article" date="2022" name="Mar. Drugs">
        <title>Bioassay-Guided Fractionation Leads to the Detection of Cholic Acid Generated by the Rare Thalassomonas sp.</title>
        <authorList>
            <person name="Pheiffer F."/>
            <person name="Schneider Y.K."/>
            <person name="Hansen E.H."/>
            <person name="Andersen J.H."/>
            <person name="Isaksson J."/>
            <person name="Busche T."/>
            <person name="R C."/>
            <person name="Kalinowski J."/>
            <person name="Zyl L.V."/>
            <person name="Trindade M."/>
        </authorList>
    </citation>
    <scope>NUCLEOTIDE SEQUENCE [LARGE SCALE GENOMIC DNA]</scope>
    <source>
        <strain evidence="3 4">A5K-106</strain>
    </source>
</reference>
<sequence>MRLFTVIKITFIFIASLISGQALAHTDHVLGEGLAHYLYHGISAVIVLLVLANVIGWWRGKFLKQK</sequence>
<keyword evidence="2" id="KW-0732">Signal</keyword>
<keyword evidence="4" id="KW-1185">Reference proteome</keyword>
<dbReference type="EMBL" id="CP059735">
    <property type="protein sequence ID" value="WDD98838.1"/>
    <property type="molecule type" value="Genomic_DNA"/>
</dbReference>
<dbReference type="KEGG" id="tact:SG35_027020"/>
<protein>
    <submittedName>
        <fullName evidence="3">Uncharacterized protein</fullName>
    </submittedName>
</protein>
<proteinExistence type="predicted"/>
<evidence type="ECO:0000256" key="1">
    <source>
        <dbReference type="SAM" id="Phobius"/>
    </source>
</evidence>
<accession>A0AAE9YRA2</accession>
<gene>
    <name evidence="3" type="ORF">SG35_027020</name>
</gene>
<feature type="transmembrane region" description="Helical" evidence="1">
    <location>
        <begin position="34"/>
        <end position="58"/>
    </location>
</feature>
<reference evidence="3 4" key="1">
    <citation type="journal article" date="2015" name="Genome Announc.">
        <title>Draft Genome Sequences of Marine Isolates of Thalassomonas viridans and Thalassomonas actiniarum.</title>
        <authorList>
            <person name="Olonade I."/>
            <person name="van Zyl L.J."/>
            <person name="Trindade M."/>
        </authorList>
    </citation>
    <scope>NUCLEOTIDE SEQUENCE [LARGE SCALE GENOMIC DNA]</scope>
    <source>
        <strain evidence="3 4">A5K-106</strain>
    </source>
</reference>
<keyword evidence="1" id="KW-0812">Transmembrane</keyword>
<evidence type="ECO:0000256" key="2">
    <source>
        <dbReference type="SAM" id="SignalP"/>
    </source>
</evidence>